<organism evidence="2 3">
    <name type="scientific">Streptococcus henryi</name>
    <dbReference type="NCBI Taxonomy" id="439219"/>
    <lineage>
        <taxon>Bacteria</taxon>
        <taxon>Bacillati</taxon>
        <taxon>Bacillota</taxon>
        <taxon>Bacilli</taxon>
        <taxon>Lactobacillales</taxon>
        <taxon>Streptococcaceae</taxon>
        <taxon>Streptococcus</taxon>
    </lineage>
</organism>
<dbReference type="STRING" id="439219.SAMN02910293_00919"/>
<dbReference type="Gene3D" id="3.30.300.130">
    <property type="entry name" value="Fe-S cluster assembly (FSCA)"/>
    <property type="match status" value="1"/>
</dbReference>
<evidence type="ECO:0000259" key="1">
    <source>
        <dbReference type="Pfam" id="PF01883"/>
    </source>
</evidence>
<feature type="domain" description="MIP18 family-like" evidence="1">
    <location>
        <begin position="15"/>
        <end position="87"/>
    </location>
</feature>
<dbReference type="EMBL" id="FMXP01000011">
    <property type="protein sequence ID" value="SDB18513.1"/>
    <property type="molecule type" value="Genomic_DNA"/>
</dbReference>
<sequence>MSELKYTEEEVAKIKDRILETLEMVIDPELGIDIVNLGLVYEIRFEQDGRTEIDMTLTTMGCPLADLLTDQIHDVMKEVPEVTNVEVKLVWYPAWSVDKMSRYARIALGIR</sequence>
<dbReference type="InterPro" id="IPR052339">
    <property type="entry name" value="Fe-S_Maturation_MIP18"/>
</dbReference>
<name>A0A1G6BD38_9STRE</name>
<dbReference type="PANTHER" id="PTHR42831">
    <property type="entry name" value="FE-S PROTEIN MATURATION AUXILIARY FACTOR YITW"/>
    <property type="match status" value="1"/>
</dbReference>
<reference evidence="2 3" key="1">
    <citation type="submission" date="2016-10" db="EMBL/GenBank/DDBJ databases">
        <authorList>
            <person name="de Groot N.N."/>
        </authorList>
    </citation>
    <scope>NUCLEOTIDE SEQUENCE [LARGE SCALE GENOMIC DNA]</scope>
    <source>
        <strain evidence="2 3">A-4</strain>
    </source>
</reference>
<dbReference type="AlphaFoldDB" id="A0A1G6BD38"/>
<dbReference type="SUPFAM" id="SSF117916">
    <property type="entry name" value="Fe-S cluster assembly (FSCA) domain-like"/>
    <property type="match status" value="1"/>
</dbReference>
<dbReference type="PANTHER" id="PTHR42831:SF1">
    <property type="entry name" value="FE-S PROTEIN MATURATION AUXILIARY FACTOR YITW"/>
    <property type="match status" value="1"/>
</dbReference>
<dbReference type="RefSeq" id="WP_018165713.1">
    <property type="nucleotide sequence ID" value="NZ_FMXP01000011.1"/>
</dbReference>
<keyword evidence="3" id="KW-1185">Reference proteome</keyword>
<dbReference type="Pfam" id="PF01883">
    <property type="entry name" value="FeS_assembly_P"/>
    <property type="match status" value="1"/>
</dbReference>
<evidence type="ECO:0000313" key="3">
    <source>
        <dbReference type="Proteomes" id="UP000182508"/>
    </source>
</evidence>
<dbReference type="Proteomes" id="UP000182508">
    <property type="component" value="Unassembled WGS sequence"/>
</dbReference>
<evidence type="ECO:0000313" key="2">
    <source>
        <dbReference type="EMBL" id="SDB18513.1"/>
    </source>
</evidence>
<proteinExistence type="predicted"/>
<gene>
    <name evidence="2" type="ORF">SAMN02910293_00919</name>
</gene>
<dbReference type="eggNOG" id="COG2151">
    <property type="taxonomic scope" value="Bacteria"/>
</dbReference>
<accession>A0A1G6BD38</accession>
<protein>
    <submittedName>
        <fullName evidence="2">Metal-sulfur cluster biosynthetic enzyme</fullName>
    </submittedName>
</protein>
<dbReference type="InterPro" id="IPR034904">
    <property type="entry name" value="FSCA_dom_sf"/>
</dbReference>
<dbReference type="InterPro" id="IPR002744">
    <property type="entry name" value="MIP18-like"/>
</dbReference>